<reference evidence="2" key="1">
    <citation type="submission" date="2011-02" db="EMBL/GenBank/DDBJ databases">
        <title>The complete genome of Planctomyces brasiliensis DSM 5305.</title>
        <authorList>
            <person name="Lucas S."/>
            <person name="Copeland A."/>
            <person name="Lapidus A."/>
            <person name="Bruce D."/>
            <person name="Goodwin L."/>
            <person name="Pitluck S."/>
            <person name="Kyrpides N."/>
            <person name="Mavromatis K."/>
            <person name="Pagani I."/>
            <person name="Ivanova N."/>
            <person name="Ovchinnikova G."/>
            <person name="Lu M."/>
            <person name="Detter J.C."/>
            <person name="Han C."/>
            <person name="Land M."/>
            <person name="Hauser L."/>
            <person name="Markowitz V."/>
            <person name="Cheng J.-F."/>
            <person name="Hugenholtz P."/>
            <person name="Woyke T."/>
            <person name="Wu D."/>
            <person name="Tindall B."/>
            <person name="Pomrenke H.G."/>
            <person name="Brambilla E."/>
            <person name="Klenk H.-P."/>
            <person name="Eisen J.A."/>
        </authorList>
    </citation>
    <scope>NUCLEOTIDE SEQUENCE [LARGE SCALE GENOMIC DNA]</scope>
    <source>
        <strain evidence="2">ATCC 49424 / DSM 5305 / JCM 21570 / NBRC 103401 / IFAM 1448</strain>
    </source>
</reference>
<protein>
    <submittedName>
        <fullName evidence="1">UspA domain protein</fullName>
    </submittedName>
</protein>
<dbReference type="InterPro" id="IPR036513">
    <property type="entry name" value="STAS_dom_sf"/>
</dbReference>
<dbReference type="InterPro" id="IPR038396">
    <property type="entry name" value="SpoIIAA-like_sf"/>
</dbReference>
<keyword evidence="2" id="KW-1185">Reference proteome</keyword>
<dbReference type="Proteomes" id="UP000006860">
    <property type="component" value="Chromosome"/>
</dbReference>
<dbReference type="AlphaFoldDB" id="F0SJC2"/>
<dbReference type="HOGENOM" id="CLU_137390_3_1_0"/>
<dbReference type="STRING" id="756272.Plabr_2094"/>
<sequence length="121" mass="14144">MSFNVTETAVGKVIEVQLSGKLTKEAYHEFVPFTEEKIKEHGKIRLLVVLHDFHGWDAGAMWEDIKFDLHHFRDIERLAIVGESRWEKGMASFCRPFTTANVKYFEKEQLDEARQWITSEG</sequence>
<dbReference type="KEGG" id="pbs:Plabr_2094"/>
<dbReference type="EMBL" id="CP002546">
    <property type="protein sequence ID" value="ADY59697.1"/>
    <property type="molecule type" value="Genomic_DNA"/>
</dbReference>
<evidence type="ECO:0000313" key="1">
    <source>
        <dbReference type="EMBL" id="ADY59697.1"/>
    </source>
</evidence>
<dbReference type="OrthoDB" id="9811577at2"/>
<gene>
    <name evidence="1" type="ordered locus">Plabr_2094</name>
</gene>
<organism evidence="1 2">
    <name type="scientific">Rubinisphaera brasiliensis (strain ATCC 49424 / DSM 5305 / JCM 21570 / IAM 15109 / NBRC 103401 / IFAM 1448)</name>
    <name type="common">Planctomyces brasiliensis</name>
    <dbReference type="NCBI Taxonomy" id="756272"/>
    <lineage>
        <taxon>Bacteria</taxon>
        <taxon>Pseudomonadati</taxon>
        <taxon>Planctomycetota</taxon>
        <taxon>Planctomycetia</taxon>
        <taxon>Planctomycetales</taxon>
        <taxon>Planctomycetaceae</taxon>
        <taxon>Rubinisphaera</taxon>
    </lineage>
</organism>
<name>F0SJC2_RUBBR</name>
<dbReference type="Pfam" id="PF11964">
    <property type="entry name" value="SpoIIAA-like"/>
    <property type="match status" value="1"/>
</dbReference>
<proteinExistence type="predicted"/>
<dbReference type="Gene3D" id="3.40.50.10600">
    <property type="entry name" value="SpoIIaa-like domains"/>
    <property type="match status" value="1"/>
</dbReference>
<dbReference type="eggNOG" id="ENOG5032S70">
    <property type="taxonomic scope" value="Bacteria"/>
</dbReference>
<accession>F0SJC2</accession>
<dbReference type="RefSeq" id="WP_013628422.1">
    <property type="nucleotide sequence ID" value="NC_015174.1"/>
</dbReference>
<dbReference type="SUPFAM" id="SSF52091">
    <property type="entry name" value="SpoIIaa-like"/>
    <property type="match status" value="1"/>
</dbReference>
<evidence type="ECO:0000313" key="2">
    <source>
        <dbReference type="Proteomes" id="UP000006860"/>
    </source>
</evidence>
<dbReference type="InterPro" id="IPR021866">
    <property type="entry name" value="SpoIIAA-like"/>
</dbReference>